<feature type="region of interest" description="Disordered" evidence="1">
    <location>
        <begin position="1"/>
        <end position="22"/>
    </location>
</feature>
<dbReference type="SUPFAM" id="SSF51161">
    <property type="entry name" value="Trimeric LpxA-like enzymes"/>
    <property type="match status" value="1"/>
</dbReference>
<dbReference type="InterPro" id="IPR011004">
    <property type="entry name" value="Trimer_LpxA-like_sf"/>
</dbReference>
<accession>A0A9P1H617</accession>
<dbReference type="OrthoDB" id="2355at2759"/>
<dbReference type="EMBL" id="CALLCH030000016">
    <property type="protein sequence ID" value="CAI4217444.1"/>
    <property type="molecule type" value="Genomic_DNA"/>
</dbReference>
<keyword evidence="3" id="KW-1185">Reference proteome</keyword>
<evidence type="ECO:0000256" key="1">
    <source>
        <dbReference type="SAM" id="MobiDB-lite"/>
    </source>
</evidence>
<evidence type="ECO:0000313" key="2">
    <source>
        <dbReference type="EMBL" id="CAI4217444.1"/>
    </source>
</evidence>
<protein>
    <recommendedName>
        <fullName evidence="4">Dynactin subunit 6</fullName>
    </recommendedName>
</protein>
<gene>
    <name evidence="2" type="ORF">PPNO1_LOCUS7055</name>
</gene>
<dbReference type="Gene3D" id="2.160.10.10">
    <property type="entry name" value="Hexapeptide repeat proteins"/>
    <property type="match status" value="1"/>
</dbReference>
<comment type="caution">
    <text evidence="2">The sequence shown here is derived from an EMBL/GenBank/DDBJ whole genome shotgun (WGS) entry which is preliminary data.</text>
</comment>
<evidence type="ECO:0000313" key="3">
    <source>
        <dbReference type="Proteomes" id="UP000838763"/>
    </source>
</evidence>
<name>A0A9P1H617_9PEZI</name>
<dbReference type="AlphaFoldDB" id="A0A9P1H617"/>
<reference evidence="2" key="1">
    <citation type="submission" date="2022-11" db="EMBL/GenBank/DDBJ databases">
        <authorList>
            <person name="Scott C."/>
            <person name="Bruce N."/>
        </authorList>
    </citation>
    <scope>NUCLEOTIDE SEQUENCE</scope>
</reference>
<organism evidence="2 3">
    <name type="scientific">Parascedosporium putredinis</name>
    <dbReference type="NCBI Taxonomy" id="1442378"/>
    <lineage>
        <taxon>Eukaryota</taxon>
        <taxon>Fungi</taxon>
        <taxon>Dikarya</taxon>
        <taxon>Ascomycota</taxon>
        <taxon>Pezizomycotina</taxon>
        <taxon>Sordariomycetes</taxon>
        <taxon>Hypocreomycetidae</taxon>
        <taxon>Microascales</taxon>
        <taxon>Microascaceae</taxon>
        <taxon>Parascedosporium</taxon>
    </lineage>
</organism>
<proteinExistence type="predicted"/>
<sequence length="134" mass="13648">MSSSNKRNSMLPPVAQHGPKPPVKLSSTLTIADSAILAGTNPIVIMSESVVHPRCRLESTIGGARAGGVTIGDYVTIEAMSVIEAGGTDIGDGTVIGIGAKVGAGARIGKSEFVEGNPASISGFHKRILRKIGN</sequence>
<dbReference type="Proteomes" id="UP000838763">
    <property type="component" value="Unassembled WGS sequence"/>
</dbReference>
<evidence type="ECO:0008006" key="4">
    <source>
        <dbReference type="Google" id="ProtNLM"/>
    </source>
</evidence>